<dbReference type="GO" id="GO:0016989">
    <property type="term" value="F:sigma factor antagonist activity"/>
    <property type="evidence" value="ECO:0007669"/>
    <property type="project" value="TreeGrafter"/>
</dbReference>
<name>A0A517RN29_9PLAN</name>
<organism evidence="3 4">
    <name type="scientific">Gimesia alba</name>
    <dbReference type="NCBI Taxonomy" id="2527973"/>
    <lineage>
        <taxon>Bacteria</taxon>
        <taxon>Pseudomonadati</taxon>
        <taxon>Planctomycetota</taxon>
        <taxon>Planctomycetia</taxon>
        <taxon>Planctomycetales</taxon>
        <taxon>Planctomycetaceae</taxon>
        <taxon>Gimesia</taxon>
    </lineage>
</organism>
<reference evidence="3 4" key="1">
    <citation type="submission" date="2019-02" db="EMBL/GenBank/DDBJ databases">
        <title>Deep-cultivation of Planctomycetes and their phenomic and genomic characterization uncovers novel biology.</title>
        <authorList>
            <person name="Wiegand S."/>
            <person name="Jogler M."/>
            <person name="Boedeker C."/>
            <person name="Pinto D."/>
            <person name="Vollmers J."/>
            <person name="Rivas-Marin E."/>
            <person name="Kohn T."/>
            <person name="Peeters S.H."/>
            <person name="Heuer A."/>
            <person name="Rast P."/>
            <person name="Oberbeckmann S."/>
            <person name="Bunk B."/>
            <person name="Jeske O."/>
            <person name="Meyerdierks A."/>
            <person name="Storesund J.E."/>
            <person name="Kallscheuer N."/>
            <person name="Luecker S."/>
            <person name="Lage O.M."/>
            <person name="Pohl T."/>
            <person name="Merkel B.J."/>
            <person name="Hornburger P."/>
            <person name="Mueller R.-W."/>
            <person name="Bruemmer F."/>
            <person name="Labrenz M."/>
            <person name="Spormann A.M."/>
            <person name="Op den Camp H."/>
            <person name="Overmann J."/>
            <person name="Amann R."/>
            <person name="Jetten M.S.M."/>
            <person name="Mascher T."/>
            <person name="Medema M.H."/>
            <person name="Devos D.P."/>
            <person name="Kaster A.-K."/>
            <person name="Ovreas L."/>
            <person name="Rohde M."/>
            <person name="Galperin M.Y."/>
            <person name="Jogler C."/>
        </authorList>
    </citation>
    <scope>NUCLEOTIDE SEQUENCE [LARGE SCALE GENOMIC DNA]</scope>
    <source>
        <strain evidence="3 4">Pan241w</strain>
    </source>
</reference>
<dbReference type="InterPro" id="IPR006860">
    <property type="entry name" value="FecR"/>
</dbReference>
<dbReference type="Pfam" id="PF04773">
    <property type="entry name" value="FecR"/>
    <property type="match status" value="1"/>
</dbReference>
<dbReference type="RefSeq" id="WP_145221463.1">
    <property type="nucleotide sequence ID" value="NZ_CP036269.1"/>
</dbReference>
<keyword evidence="1" id="KW-0812">Transmembrane</keyword>
<gene>
    <name evidence="3" type="ORF">Pan241w_53410</name>
</gene>
<proteinExistence type="predicted"/>
<dbReference type="PANTHER" id="PTHR30273:SF2">
    <property type="entry name" value="PROTEIN FECR"/>
    <property type="match status" value="1"/>
</dbReference>
<dbReference type="OrthoDB" id="264985at2"/>
<sequence>MDPGQFNQMQGYLHNTLSSSEIHQFDARLRNEPEFADEFMRFAFEESVLRDWARAYHRSIELDEAVACEETRLFSAPDVQPRQNRSRFAFLLTAVIVCVFGMTWLWLSRSVAGPVATFEQVQGHVELTHTDGSSETVASGRAVESNQKIRLRGERATATLLYPDGSQLMLVGDSRLQLGGRNGKRVEIEEGFLGASVAEQSQNKSMQFITPTAQIDVLGTRFSMEATSDMTDVAVIEGCVKLTRIRDGQAVDLKSGMRSEVKQEPAELTVKELVSNSLKYDIDFENGLPADWGTGEAIREGVPPRGAVRAEAVKEPDGVVYGISTAKAWREGLFSVQDNTHLNFTYKLDKPDWFQVFISARALLPDKPPVATYRFKDERLWWPFQPGKWRTAKIPLSAFGRVSDWSETPLGVGELPFELLFTSKDNNLSLVIDRIWITNDGPGEFTVEEEN</sequence>
<dbReference type="EMBL" id="CP036269">
    <property type="protein sequence ID" value="QDT45222.1"/>
    <property type="molecule type" value="Genomic_DNA"/>
</dbReference>
<dbReference type="Gene3D" id="2.60.120.1440">
    <property type="match status" value="1"/>
</dbReference>
<evidence type="ECO:0000313" key="4">
    <source>
        <dbReference type="Proteomes" id="UP000317171"/>
    </source>
</evidence>
<keyword evidence="4" id="KW-1185">Reference proteome</keyword>
<dbReference type="AlphaFoldDB" id="A0A517RN29"/>
<evidence type="ECO:0000259" key="2">
    <source>
        <dbReference type="Pfam" id="PF04773"/>
    </source>
</evidence>
<evidence type="ECO:0000313" key="3">
    <source>
        <dbReference type="EMBL" id="QDT45222.1"/>
    </source>
</evidence>
<dbReference type="PANTHER" id="PTHR30273">
    <property type="entry name" value="PERIPLASMIC SIGNAL SENSOR AND SIGMA FACTOR ACTIVATOR FECR-RELATED"/>
    <property type="match status" value="1"/>
</dbReference>
<evidence type="ECO:0000256" key="1">
    <source>
        <dbReference type="SAM" id="Phobius"/>
    </source>
</evidence>
<dbReference type="KEGG" id="gaz:Pan241w_53410"/>
<feature type="transmembrane region" description="Helical" evidence="1">
    <location>
        <begin position="88"/>
        <end position="107"/>
    </location>
</feature>
<protein>
    <submittedName>
        <fullName evidence="3">Fec operon regulator FecR</fullName>
    </submittedName>
</protein>
<feature type="domain" description="FecR protein" evidence="2">
    <location>
        <begin position="154"/>
        <end position="241"/>
    </location>
</feature>
<accession>A0A517RN29</accession>
<keyword evidence="1" id="KW-1133">Transmembrane helix</keyword>
<dbReference type="Proteomes" id="UP000317171">
    <property type="component" value="Chromosome"/>
</dbReference>
<dbReference type="InterPro" id="IPR012373">
    <property type="entry name" value="Ferrdict_sens_TM"/>
</dbReference>
<keyword evidence="1" id="KW-0472">Membrane</keyword>